<dbReference type="Gene3D" id="3.90.70.10">
    <property type="entry name" value="Cysteine proteinases"/>
    <property type="match status" value="1"/>
</dbReference>
<feature type="signal peptide" evidence="1">
    <location>
        <begin position="1"/>
        <end position="22"/>
    </location>
</feature>
<dbReference type="PROSITE" id="PS51257">
    <property type="entry name" value="PROKAR_LIPOPROTEIN"/>
    <property type="match status" value="1"/>
</dbReference>
<evidence type="ECO:0000259" key="2">
    <source>
        <dbReference type="Pfam" id="PF13529"/>
    </source>
</evidence>
<evidence type="ECO:0000256" key="1">
    <source>
        <dbReference type="SAM" id="SignalP"/>
    </source>
</evidence>
<dbReference type="CDD" id="cd02549">
    <property type="entry name" value="Peptidase_C39A"/>
    <property type="match status" value="1"/>
</dbReference>
<sequence length="225" mass="25328">MRIKLMGLIMSAVLVLSGCSILADNDLTGSAQVDSVPLVLQYPELPRGCEITSLAMILQYRGYDIDKMELADEIVYEPFESKGFKGNMHDGFVGAMDTLDEDGLGVYVEPIIKLAKKYTSFWKVKNLTGEKPEALYAALEGGNPVWVLTNARFQQLPDEQFLTWETEEGSMQVTYRQHSVVMTGYDDNYVYVNDPMKSETNIALDRAKFEEAWVQMGSQAMYISE</sequence>
<dbReference type="PIRSF" id="PIRSF032442">
    <property type="entry name" value="UCP032442"/>
    <property type="match status" value="1"/>
</dbReference>
<dbReference type="InterPro" id="IPR039563">
    <property type="entry name" value="Peptidase_C39_single_dom"/>
</dbReference>
<reference evidence="3" key="1">
    <citation type="submission" date="2020-09" db="EMBL/GenBank/DDBJ databases">
        <title>Bacillus faecalis sp. nov., a moderately halophilic bacterium isolated from cow faeces.</title>
        <authorList>
            <person name="Jiang L."/>
            <person name="Lee J."/>
        </authorList>
    </citation>
    <scope>NUCLEOTIDE SEQUENCE</scope>
    <source>
        <strain evidence="3">AGMB 02131</strain>
    </source>
</reference>
<dbReference type="RefSeq" id="WP_190997517.1">
    <property type="nucleotide sequence ID" value="NZ_JACXSI010000012.1"/>
</dbReference>
<proteinExistence type="predicted"/>
<comment type="caution">
    <text evidence="3">The sequence shown here is derived from an EMBL/GenBank/DDBJ whole genome shotgun (WGS) entry which is preliminary data.</text>
</comment>
<accession>A0A927H9V2</accession>
<gene>
    <name evidence="3" type="ORF">IEO70_06315</name>
</gene>
<dbReference type="AlphaFoldDB" id="A0A927H9V2"/>
<dbReference type="EMBL" id="JACXSI010000012">
    <property type="protein sequence ID" value="MBD3107975.1"/>
    <property type="molecule type" value="Genomic_DNA"/>
</dbReference>
<dbReference type="PANTHER" id="PTHR37806">
    <property type="entry name" value="LMO0724 PROTEIN"/>
    <property type="match status" value="1"/>
</dbReference>
<name>A0A927H9V2_9BACI</name>
<dbReference type="Proteomes" id="UP000602076">
    <property type="component" value="Unassembled WGS sequence"/>
</dbReference>
<dbReference type="InterPro" id="IPR016997">
    <property type="entry name" value="UCP032442"/>
</dbReference>
<organism evidence="3 4">
    <name type="scientific">Peribacillus faecalis</name>
    <dbReference type="NCBI Taxonomy" id="2772559"/>
    <lineage>
        <taxon>Bacteria</taxon>
        <taxon>Bacillati</taxon>
        <taxon>Bacillota</taxon>
        <taxon>Bacilli</taxon>
        <taxon>Bacillales</taxon>
        <taxon>Bacillaceae</taxon>
        <taxon>Peribacillus</taxon>
    </lineage>
</organism>
<evidence type="ECO:0000313" key="4">
    <source>
        <dbReference type="Proteomes" id="UP000602076"/>
    </source>
</evidence>
<keyword evidence="4" id="KW-1185">Reference proteome</keyword>
<feature type="domain" description="Peptidase C39-like" evidence="2">
    <location>
        <begin position="35"/>
        <end position="196"/>
    </location>
</feature>
<evidence type="ECO:0000313" key="3">
    <source>
        <dbReference type="EMBL" id="MBD3107975.1"/>
    </source>
</evidence>
<keyword evidence="1" id="KW-0732">Signal</keyword>
<dbReference type="PANTHER" id="PTHR37806:SF1">
    <property type="entry name" value="PEPTIDASE C39-LIKE DOMAIN-CONTAINING PROTEIN"/>
    <property type="match status" value="1"/>
</dbReference>
<dbReference type="Pfam" id="PF13529">
    <property type="entry name" value="Peptidase_C39_2"/>
    <property type="match status" value="1"/>
</dbReference>
<dbReference type="InterPro" id="IPR039564">
    <property type="entry name" value="Peptidase_C39-like"/>
</dbReference>
<protein>
    <submittedName>
        <fullName evidence="3">C39 family peptidase</fullName>
    </submittedName>
</protein>
<feature type="chain" id="PRO_5036952772" evidence="1">
    <location>
        <begin position="23"/>
        <end position="225"/>
    </location>
</feature>